<sequence>MTQQGLKKSTRTHDIARRQERALRILDAAEALILRWGYQKTTLDDISRQARVAKGTIYLHWKTREELFRALMKREKLELTKDLRQHTSEDTSGATLQGMLKHLTLIMLKRPLMKAVILRDIEVIGKLAHNERRSVTQIEKIAGFTIYLEFLRAHQLVRTDLSIQAQIYLISAIFTGFFFVAPVMPDEFTLTDEQMADLLAEAIHRILEPARPAPAAEMEQAAQKFMQYLDQAIEMQQEQFNQELQA</sequence>
<keyword evidence="5" id="KW-0472">Membrane</keyword>
<organism evidence="7 8">
    <name type="scientific">Dictyobacter formicarum</name>
    <dbReference type="NCBI Taxonomy" id="2778368"/>
    <lineage>
        <taxon>Bacteria</taxon>
        <taxon>Bacillati</taxon>
        <taxon>Chloroflexota</taxon>
        <taxon>Ktedonobacteria</taxon>
        <taxon>Ktedonobacterales</taxon>
        <taxon>Dictyobacteraceae</taxon>
        <taxon>Dictyobacter</taxon>
    </lineage>
</organism>
<keyword evidence="2 4" id="KW-0238">DNA-binding</keyword>
<dbReference type="EMBL" id="BNJJ01000012">
    <property type="protein sequence ID" value="GHO86255.1"/>
    <property type="molecule type" value="Genomic_DNA"/>
</dbReference>
<keyword evidence="5" id="KW-1133">Transmembrane helix</keyword>
<protein>
    <submittedName>
        <fullName evidence="7">TetR family transcriptional regulator</fullName>
    </submittedName>
</protein>
<reference evidence="7 8" key="1">
    <citation type="journal article" date="2021" name="Int. J. Syst. Evol. Microbiol.">
        <title>Reticulibacter mediterranei gen. nov., sp. nov., within the new family Reticulibacteraceae fam. nov., and Ktedonospora formicarum gen. nov., sp. nov., Ktedonobacter robiniae sp. nov., Dictyobacter formicarum sp. nov. and Dictyobacter arantiisoli sp. nov., belonging to the class Ktedonobacteria.</title>
        <authorList>
            <person name="Yabe S."/>
            <person name="Zheng Y."/>
            <person name="Wang C.M."/>
            <person name="Sakai Y."/>
            <person name="Abe K."/>
            <person name="Yokota A."/>
            <person name="Donadio S."/>
            <person name="Cavaletti L."/>
            <person name="Monciardini P."/>
        </authorList>
    </citation>
    <scope>NUCLEOTIDE SEQUENCE [LARGE SCALE GENOMIC DNA]</scope>
    <source>
        <strain evidence="7 8">SOSP1-9</strain>
    </source>
</reference>
<keyword evidence="3" id="KW-0804">Transcription</keyword>
<keyword evidence="5" id="KW-0812">Transmembrane</keyword>
<evidence type="ECO:0000256" key="4">
    <source>
        <dbReference type="PROSITE-ProRule" id="PRU00335"/>
    </source>
</evidence>
<feature type="transmembrane region" description="Helical" evidence="5">
    <location>
        <begin position="167"/>
        <end position="185"/>
    </location>
</feature>
<dbReference type="Gene3D" id="1.10.357.10">
    <property type="entry name" value="Tetracycline Repressor, domain 2"/>
    <property type="match status" value="1"/>
</dbReference>
<evidence type="ECO:0000313" key="8">
    <source>
        <dbReference type="Proteomes" id="UP000635565"/>
    </source>
</evidence>
<dbReference type="Proteomes" id="UP000635565">
    <property type="component" value="Unassembled WGS sequence"/>
</dbReference>
<dbReference type="Pfam" id="PF00440">
    <property type="entry name" value="TetR_N"/>
    <property type="match status" value="1"/>
</dbReference>
<proteinExistence type="predicted"/>
<dbReference type="PANTHER" id="PTHR30055:SF234">
    <property type="entry name" value="HTH-TYPE TRANSCRIPTIONAL REGULATOR BETI"/>
    <property type="match status" value="1"/>
</dbReference>
<dbReference type="RefSeq" id="WP_201363910.1">
    <property type="nucleotide sequence ID" value="NZ_BNJJ01000012.1"/>
</dbReference>
<dbReference type="InterPro" id="IPR050109">
    <property type="entry name" value="HTH-type_TetR-like_transc_reg"/>
</dbReference>
<evidence type="ECO:0000259" key="6">
    <source>
        <dbReference type="PROSITE" id="PS50977"/>
    </source>
</evidence>
<keyword evidence="8" id="KW-1185">Reference proteome</keyword>
<dbReference type="PRINTS" id="PR00455">
    <property type="entry name" value="HTHTETR"/>
</dbReference>
<evidence type="ECO:0000256" key="2">
    <source>
        <dbReference type="ARBA" id="ARBA00023125"/>
    </source>
</evidence>
<evidence type="ECO:0000256" key="5">
    <source>
        <dbReference type="SAM" id="Phobius"/>
    </source>
</evidence>
<feature type="DNA-binding region" description="H-T-H motif" evidence="4">
    <location>
        <begin position="42"/>
        <end position="61"/>
    </location>
</feature>
<evidence type="ECO:0000313" key="7">
    <source>
        <dbReference type="EMBL" id="GHO86255.1"/>
    </source>
</evidence>
<dbReference type="InterPro" id="IPR009057">
    <property type="entry name" value="Homeodomain-like_sf"/>
</dbReference>
<dbReference type="InterPro" id="IPR001647">
    <property type="entry name" value="HTH_TetR"/>
</dbReference>
<comment type="caution">
    <text evidence="7">The sequence shown here is derived from an EMBL/GenBank/DDBJ whole genome shotgun (WGS) entry which is preliminary data.</text>
</comment>
<evidence type="ECO:0000256" key="1">
    <source>
        <dbReference type="ARBA" id="ARBA00023015"/>
    </source>
</evidence>
<keyword evidence="1" id="KW-0805">Transcription regulation</keyword>
<evidence type="ECO:0000256" key="3">
    <source>
        <dbReference type="ARBA" id="ARBA00023163"/>
    </source>
</evidence>
<dbReference type="PROSITE" id="PS50977">
    <property type="entry name" value="HTH_TETR_2"/>
    <property type="match status" value="1"/>
</dbReference>
<dbReference type="PANTHER" id="PTHR30055">
    <property type="entry name" value="HTH-TYPE TRANSCRIPTIONAL REGULATOR RUTR"/>
    <property type="match status" value="1"/>
</dbReference>
<name>A0ABQ3VJ68_9CHLR</name>
<gene>
    <name evidence="7" type="ORF">KSZ_42610</name>
</gene>
<feature type="domain" description="HTH tetR-type" evidence="6">
    <location>
        <begin position="19"/>
        <end position="79"/>
    </location>
</feature>
<dbReference type="SUPFAM" id="SSF46689">
    <property type="entry name" value="Homeodomain-like"/>
    <property type="match status" value="1"/>
</dbReference>
<accession>A0ABQ3VJ68</accession>